<dbReference type="AlphaFoldDB" id="A0A518AR49"/>
<gene>
    <name evidence="2" type="primary">guaD</name>
    <name evidence="2" type="ORF">Pan181_34150</name>
</gene>
<dbReference type="RefSeq" id="WP_145248211.1">
    <property type="nucleotide sequence ID" value="NZ_CP036278.1"/>
</dbReference>
<dbReference type="PROSITE" id="PS51747">
    <property type="entry name" value="CYT_DCMP_DEAMINASES_2"/>
    <property type="match status" value="1"/>
</dbReference>
<dbReference type="Gene3D" id="3.40.140.10">
    <property type="entry name" value="Cytidine Deaminase, domain 2"/>
    <property type="match status" value="1"/>
</dbReference>
<accession>A0A518AR49</accession>
<evidence type="ECO:0000313" key="3">
    <source>
        <dbReference type="Proteomes" id="UP000315750"/>
    </source>
</evidence>
<dbReference type="GO" id="GO:0006152">
    <property type="term" value="P:purine nucleoside catabolic process"/>
    <property type="evidence" value="ECO:0007669"/>
    <property type="project" value="TreeGrafter"/>
</dbReference>
<dbReference type="CDD" id="cd01285">
    <property type="entry name" value="nucleoside_deaminase"/>
    <property type="match status" value="1"/>
</dbReference>
<dbReference type="EC" id="3.5.4.3" evidence="2"/>
<organism evidence="2 3">
    <name type="scientific">Aeoliella mucimassa</name>
    <dbReference type="NCBI Taxonomy" id="2527972"/>
    <lineage>
        <taxon>Bacteria</taxon>
        <taxon>Pseudomonadati</taxon>
        <taxon>Planctomycetota</taxon>
        <taxon>Planctomycetia</taxon>
        <taxon>Pirellulales</taxon>
        <taxon>Lacipirellulaceae</taxon>
        <taxon>Aeoliella</taxon>
    </lineage>
</organism>
<protein>
    <submittedName>
        <fullName evidence="2">Guanine deaminase</fullName>
        <ecNumber evidence="2">3.5.4.3</ecNumber>
    </submittedName>
</protein>
<dbReference type="KEGG" id="amuc:Pan181_34150"/>
<dbReference type="InterPro" id="IPR002125">
    <property type="entry name" value="CMP_dCMP_dom"/>
</dbReference>
<sequence length="205" mass="22185">MAANQPTHRTFPALHIELPTWVPAMLPPAEHRYATLADRMQLVVELSHRNVQHGGGPFGAAIFDAKEQTLLAPGVNIVVPTKWSGAHAEMVAMAIAHQILETHDLGSIENSEYELVTSCEPCSMCYGATPWSGVKRLVCAAREEDAEAIGFDEGPKPSDWVAGLESRGIQVVRDLMRNDAKRVLQGYATGGGTIYNGRSGGRSPR</sequence>
<keyword evidence="3" id="KW-1185">Reference proteome</keyword>
<evidence type="ECO:0000313" key="2">
    <source>
        <dbReference type="EMBL" id="QDU57201.1"/>
    </source>
</evidence>
<dbReference type="EMBL" id="CP036278">
    <property type="protein sequence ID" value="QDU57201.1"/>
    <property type="molecule type" value="Genomic_DNA"/>
</dbReference>
<keyword evidence="2" id="KW-0378">Hydrolase</keyword>
<feature type="domain" description="CMP/dCMP-type deaminase" evidence="1">
    <location>
        <begin position="34"/>
        <end position="152"/>
    </location>
</feature>
<dbReference type="GO" id="GO:0008892">
    <property type="term" value="F:guanine deaminase activity"/>
    <property type="evidence" value="ECO:0007669"/>
    <property type="project" value="UniProtKB-EC"/>
</dbReference>
<dbReference type="Pfam" id="PF00383">
    <property type="entry name" value="dCMP_cyt_deam_1"/>
    <property type="match status" value="1"/>
</dbReference>
<dbReference type="GO" id="GO:0047974">
    <property type="term" value="F:guanosine deaminase activity"/>
    <property type="evidence" value="ECO:0007669"/>
    <property type="project" value="TreeGrafter"/>
</dbReference>
<name>A0A518AR49_9BACT</name>
<dbReference type="PANTHER" id="PTHR11079:SF161">
    <property type="entry name" value="CMP_DCMP-TYPE DEAMINASE DOMAIN-CONTAINING PROTEIN"/>
    <property type="match status" value="1"/>
</dbReference>
<reference evidence="2 3" key="1">
    <citation type="submission" date="2019-02" db="EMBL/GenBank/DDBJ databases">
        <title>Deep-cultivation of Planctomycetes and their phenomic and genomic characterization uncovers novel biology.</title>
        <authorList>
            <person name="Wiegand S."/>
            <person name="Jogler M."/>
            <person name="Boedeker C."/>
            <person name="Pinto D."/>
            <person name="Vollmers J."/>
            <person name="Rivas-Marin E."/>
            <person name="Kohn T."/>
            <person name="Peeters S.H."/>
            <person name="Heuer A."/>
            <person name="Rast P."/>
            <person name="Oberbeckmann S."/>
            <person name="Bunk B."/>
            <person name="Jeske O."/>
            <person name="Meyerdierks A."/>
            <person name="Storesund J.E."/>
            <person name="Kallscheuer N."/>
            <person name="Luecker S."/>
            <person name="Lage O.M."/>
            <person name="Pohl T."/>
            <person name="Merkel B.J."/>
            <person name="Hornburger P."/>
            <person name="Mueller R.-W."/>
            <person name="Bruemmer F."/>
            <person name="Labrenz M."/>
            <person name="Spormann A.M."/>
            <person name="Op den Camp H."/>
            <person name="Overmann J."/>
            <person name="Amann R."/>
            <person name="Jetten M.S.M."/>
            <person name="Mascher T."/>
            <person name="Medema M.H."/>
            <person name="Devos D.P."/>
            <person name="Kaster A.-K."/>
            <person name="Ovreas L."/>
            <person name="Rohde M."/>
            <person name="Galperin M.Y."/>
            <person name="Jogler C."/>
        </authorList>
    </citation>
    <scope>NUCLEOTIDE SEQUENCE [LARGE SCALE GENOMIC DNA]</scope>
    <source>
        <strain evidence="2 3">Pan181</strain>
    </source>
</reference>
<proteinExistence type="predicted"/>
<dbReference type="Proteomes" id="UP000315750">
    <property type="component" value="Chromosome"/>
</dbReference>
<dbReference type="SUPFAM" id="SSF53927">
    <property type="entry name" value="Cytidine deaminase-like"/>
    <property type="match status" value="1"/>
</dbReference>
<dbReference type="OrthoDB" id="9802676at2"/>
<dbReference type="PANTHER" id="PTHR11079">
    <property type="entry name" value="CYTOSINE DEAMINASE FAMILY MEMBER"/>
    <property type="match status" value="1"/>
</dbReference>
<dbReference type="InterPro" id="IPR016193">
    <property type="entry name" value="Cytidine_deaminase-like"/>
</dbReference>
<evidence type="ECO:0000259" key="1">
    <source>
        <dbReference type="PROSITE" id="PS51747"/>
    </source>
</evidence>